<name>A0ACC1MBC0_9HYPO</name>
<protein>
    <submittedName>
        <fullName evidence="1">Uncharacterized protein</fullName>
    </submittedName>
</protein>
<comment type="caution">
    <text evidence="1">The sequence shown here is derived from an EMBL/GenBank/DDBJ whole genome shotgun (WGS) entry which is preliminary data.</text>
</comment>
<keyword evidence="2" id="KW-1185">Reference proteome</keyword>
<accession>A0ACC1MBC0</accession>
<sequence length="218" mass="24279">MRIKVSTTDLPILLPLLPNITGLNLQLVGPAEDVLEHISVMRQLELLELEFEDAVHLEKKSLLSLAQCSKLRELHINPEANVSSLESGFSDADFKQVVSKLPDLERLTFHVQSDLSAVSLLSLAKYCPRLESCTMPHMFDMDQLGLASQSRPLFPKLTELSLGGFEAPPLQDGDESANRRTSATDLAELLHRHMPRLTELYLDSDEEYSDAVLAAFDP</sequence>
<gene>
    <name evidence="1" type="ORF">NQ176_g11291</name>
</gene>
<proteinExistence type="predicted"/>
<reference evidence="1" key="1">
    <citation type="submission" date="2022-08" db="EMBL/GenBank/DDBJ databases">
        <title>Genome Sequence of Lecanicillium fungicola.</title>
        <authorList>
            <person name="Buettner E."/>
        </authorList>
    </citation>
    <scope>NUCLEOTIDE SEQUENCE</scope>
    <source>
        <strain evidence="1">Babe33</strain>
    </source>
</reference>
<evidence type="ECO:0000313" key="2">
    <source>
        <dbReference type="Proteomes" id="UP001143910"/>
    </source>
</evidence>
<dbReference type="EMBL" id="JANJQO010003706">
    <property type="protein sequence ID" value="KAJ2956867.1"/>
    <property type="molecule type" value="Genomic_DNA"/>
</dbReference>
<organism evidence="1 2">
    <name type="scientific">Zarea fungicola</name>
    <dbReference type="NCBI Taxonomy" id="93591"/>
    <lineage>
        <taxon>Eukaryota</taxon>
        <taxon>Fungi</taxon>
        <taxon>Dikarya</taxon>
        <taxon>Ascomycota</taxon>
        <taxon>Pezizomycotina</taxon>
        <taxon>Sordariomycetes</taxon>
        <taxon>Hypocreomycetidae</taxon>
        <taxon>Hypocreales</taxon>
        <taxon>Cordycipitaceae</taxon>
        <taxon>Zarea</taxon>
    </lineage>
</organism>
<evidence type="ECO:0000313" key="1">
    <source>
        <dbReference type="EMBL" id="KAJ2956867.1"/>
    </source>
</evidence>
<dbReference type="Proteomes" id="UP001143910">
    <property type="component" value="Unassembled WGS sequence"/>
</dbReference>